<feature type="compositionally biased region" description="Polar residues" evidence="9">
    <location>
        <begin position="679"/>
        <end position="697"/>
    </location>
</feature>
<keyword evidence="12" id="KW-1185">Reference proteome</keyword>
<feature type="compositionally biased region" description="Acidic residues" evidence="9">
    <location>
        <begin position="1029"/>
        <end position="1043"/>
    </location>
</feature>
<evidence type="ECO:0000256" key="3">
    <source>
        <dbReference type="ARBA" id="ARBA00022679"/>
    </source>
</evidence>
<evidence type="ECO:0000256" key="7">
    <source>
        <dbReference type="ARBA" id="ARBA00047899"/>
    </source>
</evidence>
<dbReference type="Gene3D" id="3.30.200.20">
    <property type="entry name" value="Phosphorylase Kinase, domain 1"/>
    <property type="match status" value="1"/>
</dbReference>
<evidence type="ECO:0000256" key="2">
    <source>
        <dbReference type="ARBA" id="ARBA00022527"/>
    </source>
</evidence>
<evidence type="ECO:0000256" key="1">
    <source>
        <dbReference type="ARBA" id="ARBA00012513"/>
    </source>
</evidence>
<reference evidence="11 12" key="1">
    <citation type="journal article" date="2020" name="Fungal Divers.">
        <title>Resolving the Mortierellaceae phylogeny through synthesis of multi-gene phylogenetics and phylogenomics.</title>
        <authorList>
            <person name="Vandepol N."/>
            <person name="Liber J."/>
            <person name="Desiro A."/>
            <person name="Na H."/>
            <person name="Kennedy M."/>
            <person name="Barry K."/>
            <person name="Grigoriev I.V."/>
            <person name="Miller A.N."/>
            <person name="O'Donnell K."/>
            <person name="Stajich J.E."/>
            <person name="Bonito G."/>
        </authorList>
    </citation>
    <scope>NUCLEOTIDE SEQUENCE [LARGE SCALE GENOMIC DNA]</scope>
    <source>
        <strain evidence="11 12">AD045</strain>
    </source>
</reference>
<feature type="compositionally biased region" description="Polar residues" evidence="9">
    <location>
        <begin position="1090"/>
        <end position="1104"/>
    </location>
</feature>
<keyword evidence="4" id="KW-0547">Nucleotide-binding</keyword>
<dbReference type="PROSITE" id="PS00108">
    <property type="entry name" value="PROTEIN_KINASE_ST"/>
    <property type="match status" value="1"/>
</dbReference>
<evidence type="ECO:0000259" key="10">
    <source>
        <dbReference type="PROSITE" id="PS50011"/>
    </source>
</evidence>
<keyword evidence="2" id="KW-0723">Serine/threonine-protein kinase</keyword>
<keyword evidence="5" id="KW-0418">Kinase</keyword>
<feature type="compositionally biased region" description="Low complexity" evidence="9">
    <location>
        <begin position="899"/>
        <end position="923"/>
    </location>
</feature>
<evidence type="ECO:0000256" key="9">
    <source>
        <dbReference type="SAM" id="MobiDB-lite"/>
    </source>
</evidence>
<dbReference type="InterPro" id="IPR050588">
    <property type="entry name" value="WNK_Ser-Thr_kinase"/>
</dbReference>
<evidence type="ECO:0000256" key="6">
    <source>
        <dbReference type="ARBA" id="ARBA00022840"/>
    </source>
</evidence>
<dbReference type="PANTHER" id="PTHR13902">
    <property type="entry name" value="SERINE/THREONINE-PROTEIN KINASE WNK WITH NO LYSINE -RELATED"/>
    <property type="match status" value="1"/>
</dbReference>
<accession>A0ABQ7K2H8</accession>
<keyword evidence="3" id="KW-0808">Transferase</keyword>
<evidence type="ECO:0000313" key="11">
    <source>
        <dbReference type="EMBL" id="KAG0288721.1"/>
    </source>
</evidence>
<dbReference type="Pfam" id="PF00069">
    <property type="entry name" value="Pkinase"/>
    <property type="match status" value="1"/>
</dbReference>
<evidence type="ECO:0000313" key="12">
    <source>
        <dbReference type="Proteomes" id="UP001194696"/>
    </source>
</evidence>
<feature type="region of interest" description="Disordered" evidence="9">
    <location>
        <begin position="1"/>
        <end position="24"/>
    </location>
</feature>
<proteinExistence type="predicted"/>
<keyword evidence="6" id="KW-0067">ATP-binding</keyword>
<dbReference type="Gene3D" id="3.10.20.90">
    <property type="entry name" value="Phosphatidylinositol 3-kinase Catalytic Subunit, Chain A, domain 1"/>
    <property type="match status" value="1"/>
</dbReference>
<dbReference type="Proteomes" id="UP001194696">
    <property type="component" value="Unassembled WGS sequence"/>
</dbReference>
<dbReference type="EMBL" id="JAAAIM010000391">
    <property type="protein sequence ID" value="KAG0288721.1"/>
    <property type="molecule type" value="Genomic_DNA"/>
</dbReference>
<organism evidence="11 12">
    <name type="scientific">Linnemannia gamsii</name>
    <dbReference type="NCBI Taxonomy" id="64522"/>
    <lineage>
        <taxon>Eukaryota</taxon>
        <taxon>Fungi</taxon>
        <taxon>Fungi incertae sedis</taxon>
        <taxon>Mucoromycota</taxon>
        <taxon>Mortierellomycotina</taxon>
        <taxon>Mortierellomycetes</taxon>
        <taxon>Mortierellales</taxon>
        <taxon>Mortierellaceae</taxon>
        <taxon>Linnemannia</taxon>
    </lineage>
</organism>
<feature type="region of interest" description="Disordered" evidence="9">
    <location>
        <begin position="732"/>
        <end position="751"/>
    </location>
</feature>
<dbReference type="EC" id="2.7.11.1" evidence="1"/>
<dbReference type="CDD" id="cd13983">
    <property type="entry name" value="STKc_WNK"/>
    <property type="match status" value="1"/>
</dbReference>
<dbReference type="InterPro" id="IPR008271">
    <property type="entry name" value="Ser/Thr_kinase_AS"/>
</dbReference>
<feature type="region of interest" description="Disordered" evidence="9">
    <location>
        <begin position="1074"/>
        <end position="1104"/>
    </location>
</feature>
<feature type="compositionally biased region" description="Basic and acidic residues" evidence="9">
    <location>
        <begin position="1074"/>
        <end position="1085"/>
    </location>
</feature>
<dbReference type="SMART" id="SM00220">
    <property type="entry name" value="S_TKc"/>
    <property type="match status" value="1"/>
</dbReference>
<feature type="compositionally biased region" description="Acidic residues" evidence="9">
    <location>
        <begin position="9"/>
        <end position="19"/>
    </location>
</feature>
<dbReference type="InterPro" id="IPR011009">
    <property type="entry name" value="Kinase-like_dom_sf"/>
</dbReference>
<comment type="catalytic activity">
    <reaction evidence="8">
        <text>L-seryl-[protein] + ATP = O-phospho-L-seryl-[protein] + ADP + H(+)</text>
        <dbReference type="Rhea" id="RHEA:17989"/>
        <dbReference type="Rhea" id="RHEA-COMP:9863"/>
        <dbReference type="Rhea" id="RHEA-COMP:11604"/>
        <dbReference type="ChEBI" id="CHEBI:15378"/>
        <dbReference type="ChEBI" id="CHEBI:29999"/>
        <dbReference type="ChEBI" id="CHEBI:30616"/>
        <dbReference type="ChEBI" id="CHEBI:83421"/>
        <dbReference type="ChEBI" id="CHEBI:456216"/>
        <dbReference type="EC" id="2.7.11.1"/>
    </reaction>
</comment>
<feature type="domain" description="Protein kinase" evidence="10">
    <location>
        <begin position="28"/>
        <end position="290"/>
    </location>
</feature>
<evidence type="ECO:0000256" key="8">
    <source>
        <dbReference type="ARBA" id="ARBA00048679"/>
    </source>
</evidence>
<feature type="region of interest" description="Disordered" evidence="9">
    <location>
        <begin position="953"/>
        <end position="972"/>
    </location>
</feature>
<dbReference type="InterPro" id="IPR024678">
    <property type="entry name" value="Kinase_OSR1/WNK_CCT"/>
</dbReference>
<comment type="caution">
    <text evidence="11">The sequence shown here is derived from an EMBL/GenBank/DDBJ whole genome shotgun (WGS) entry which is preliminary data.</text>
</comment>
<dbReference type="PROSITE" id="PS50011">
    <property type="entry name" value="PROTEIN_KINASE_DOM"/>
    <property type="match status" value="1"/>
</dbReference>
<comment type="catalytic activity">
    <reaction evidence="7">
        <text>L-threonyl-[protein] + ATP = O-phospho-L-threonyl-[protein] + ADP + H(+)</text>
        <dbReference type="Rhea" id="RHEA:46608"/>
        <dbReference type="Rhea" id="RHEA-COMP:11060"/>
        <dbReference type="Rhea" id="RHEA-COMP:11605"/>
        <dbReference type="ChEBI" id="CHEBI:15378"/>
        <dbReference type="ChEBI" id="CHEBI:30013"/>
        <dbReference type="ChEBI" id="CHEBI:30616"/>
        <dbReference type="ChEBI" id="CHEBI:61977"/>
        <dbReference type="ChEBI" id="CHEBI:456216"/>
        <dbReference type="EC" id="2.7.11.1"/>
    </reaction>
</comment>
<dbReference type="InterPro" id="IPR000719">
    <property type="entry name" value="Prot_kinase_dom"/>
</dbReference>
<feature type="region of interest" description="Disordered" evidence="9">
    <location>
        <begin position="679"/>
        <end position="710"/>
    </location>
</feature>
<evidence type="ECO:0000256" key="4">
    <source>
        <dbReference type="ARBA" id="ARBA00022741"/>
    </source>
</evidence>
<name>A0ABQ7K2H8_9FUNG</name>
<sequence length="1104" mass="119618">MAVSATQGDLEDSENEAPLETDPTNRFQRCDEVLGEGAYKLVYRACDLEEGNEVAWNQLRFDHLSKREAQKILSEIEILQSIRNDQIINFYASWSTPATHTGGERIVFITELMSSGTLKQYLKKTLKGALKPKVVKSWCRQILQGLAYLHTHNPPIIHRDLKCDNIFINGNNGQLKIGDLGLAVVRHRTHVSSVLGTPEFMAPELYDEKYDEKVDIYAFGMCVLEMVTKDYPYAECTNQAQIYRKVSQGIKPQALEHVQDPEIREFIDRCLDHDATTRPSAQELLESDFLKPCAAALSSPYGLDSQDMLDPLSQPSLAYSTSSSSVPLSSASSQPISVSGIIPSRIQTAAPVPVAPHPGIIPAAEFTLTTVDVDNKTYHIRSNILPPTPPLTSHILEPVPHIGSEAMLLAVEAAAAAKTSPVRAAPAHSHGNSTKMCSIQVVQYGQAVGSRLNLKMECTCPSVGGREGSTGPPGTHEIKFPFDTDVDTVEEVVTEMIREQILSSEDQGEAASRIRELVTEILAAKKDEEAKRVAESLHAVLPVSQTISQQPVAQDALASLPLAVQPVQSPLALERSLSQQSRSALDALPQITARSIPSSPPLIWGESTLSPESDQGYVSSTSVKLHQSEMPVSLTMISPPLKPVQYRSPVGNAITLKQTPIEGKRRSATYSNITQLSQGMPRSLSPMLQQRSLSRSPAVTGPSRPKSVHDVSYRSTFPVSFDRKLVPDNTLAASSSTLPNPALKPAAARPIERSRSIGNPVFDKDEDVGYTSPFRHGVSSSSVKSHGFGHARSPSCDLASLITQSTGVPSSLRIFNAPEASANGGYRGKAPSEAGYLMAAPIHTFGAAAAGRPSIAATIASSAPVSSFLLREPTHRLANETLTTTSRKAFKADAPPPSSDSTPVAKGAGSDSGISSGASSPASTLLENNIAPTAAEAPFQPTIAPQDLLSPFSATSASASSHSHSLDPMSSSLTSEGLYPMLMTHEAKKKIELWSDHVQQKTASVVSGPDDLQRVPHTGSLPSSSCTDMSDDEDEEDHDENDEDLRLLKEQQRKELEWMRLQHEMQWEEMMKLKEQRDKTGEPRMRRTSHVSGTSWPTSMMDSL</sequence>
<gene>
    <name evidence="11" type="ORF">BGZ96_007541</name>
</gene>
<feature type="region of interest" description="Disordered" evidence="9">
    <location>
        <begin position="1002"/>
        <end position="1044"/>
    </location>
</feature>
<protein>
    <recommendedName>
        <fullName evidence="1">non-specific serine/threonine protein kinase</fullName>
        <ecNumber evidence="1">2.7.11.1</ecNumber>
    </recommendedName>
</protein>
<dbReference type="Gene3D" id="1.10.510.10">
    <property type="entry name" value="Transferase(Phosphotransferase) domain 1"/>
    <property type="match status" value="1"/>
</dbReference>
<evidence type="ECO:0000256" key="5">
    <source>
        <dbReference type="ARBA" id="ARBA00022777"/>
    </source>
</evidence>
<dbReference type="Pfam" id="PF12202">
    <property type="entry name" value="OSR1_C"/>
    <property type="match status" value="1"/>
</dbReference>
<dbReference type="SUPFAM" id="SSF56112">
    <property type="entry name" value="Protein kinase-like (PK-like)"/>
    <property type="match status" value="1"/>
</dbReference>
<feature type="region of interest" description="Disordered" evidence="9">
    <location>
        <begin position="881"/>
        <end position="924"/>
    </location>
</feature>